<dbReference type="PANTHER" id="PTHR42951:SF22">
    <property type="entry name" value="METALLO BETA-LACTAMASE SUPERFAMILY LIPOPROTEIN"/>
    <property type="match status" value="1"/>
</dbReference>
<accession>A0ABR2KX16</accession>
<reference evidence="2 3" key="1">
    <citation type="submission" date="2024-04" db="EMBL/GenBank/DDBJ databases">
        <title>Tritrichomonas musculus Genome.</title>
        <authorList>
            <person name="Alves-Ferreira E."/>
            <person name="Grigg M."/>
            <person name="Lorenzi H."/>
            <person name="Galac M."/>
        </authorList>
    </citation>
    <scope>NUCLEOTIDE SEQUENCE [LARGE SCALE GENOMIC DNA]</scope>
    <source>
        <strain evidence="2 3">EAF2021</strain>
    </source>
</reference>
<dbReference type="SMART" id="SM00849">
    <property type="entry name" value="Lactamase_B"/>
    <property type="match status" value="1"/>
</dbReference>
<dbReference type="SUPFAM" id="SSF56281">
    <property type="entry name" value="Metallo-hydrolase/oxidoreductase"/>
    <property type="match status" value="1"/>
</dbReference>
<dbReference type="InterPro" id="IPR036866">
    <property type="entry name" value="RibonucZ/Hydroxyglut_hydro"/>
</dbReference>
<name>A0ABR2KX16_9EUKA</name>
<comment type="caution">
    <text evidence="2">The sequence shown here is derived from an EMBL/GenBank/DDBJ whole genome shotgun (WGS) entry which is preliminary data.</text>
</comment>
<keyword evidence="3" id="KW-1185">Reference proteome</keyword>
<dbReference type="Proteomes" id="UP001470230">
    <property type="component" value="Unassembled WGS sequence"/>
</dbReference>
<proteinExistence type="predicted"/>
<evidence type="ECO:0000259" key="1">
    <source>
        <dbReference type="SMART" id="SM00849"/>
    </source>
</evidence>
<dbReference type="PANTHER" id="PTHR42951">
    <property type="entry name" value="METALLO-BETA-LACTAMASE DOMAIN-CONTAINING"/>
    <property type="match status" value="1"/>
</dbReference>
<sequence length="263" mass="30284">MDGIEKSKEISLPKMFEDEEVTAYKIYDHLWLFEAKKVLPSSIYILEGQEKTLVIDSGYTVANLPSRVSKVSPKPQILALTHGHHDHSGSIHQYDTIYMNKDDIKIIKKYNYQGKIVEIDEGFIFDLGKIHVQVIKFSGHTEGSIGFLDIEDRWIFTGDAIGSTCIWMQMTPDPLESLMGAIKRIESIKDKFDEIFIGHYKAINGPSNISYVEKMKKLLENILYVKDYKADLFTDGPCEENITVRSKLDEFEIVYNKNNIFYH</sequence>
<dbReference type="Gene3D" id="3.60.15.10">
    <property type="entry name" value="Ribonuclease Z/Hydroxyacylglutathione hydrolase-like"/>
    <property type="match status" value="1"/>
</dbReference>
<dbReference type="Pfam" id="PF00753">
    <property type="entry name" value="Lactamase_B"/>
    <property type="match status" value="1"/>
</dbReference>
<dbReference type="EMBL" id="JAPFFF010000003">
    <property type="protein sequence ID" value="KAK8895356.1"/>
    <property type="molecule type" value="Genomic_DNA"/>
</dbReference>
<feature type="domain" description="Metallo-beta-lactamase" evidence="1">
    <location>
        <begin position="40"/>
        <end position="199"/>
    </location>
</feature>
<organism evidence="2 3">
    <name type="scientific">Tritrichomonas musculus</name>
    <dbReference type="NCBI Taxonomy" id="1915356"/>
    <lineage>
        <taxon>Eukaryota</taxon>
        <taxon>Metamonada</taxon>
        <taxon>Parabasalia</taxon>
        <taxon>Tritrichomonadida</taxon>
        <taxon>Tritrichomonadidae</taxon>
        <taxon>Tritrichomonas</taxon>
    </lineage>
</organism>
<dbReference type="InterPro" id="IPR050855">
    <property type="entry name" value="NDM-1-like"/>
</dbReference>
<gene>
    <name evidence="2" type="ORF">M9Y10_023818</name>
</gene>
<evidence type="ECO:0000313" key="3">
    <source>
        <dbReference type="Proteomes" id="UP001470230"/>
    </source>
</evidence>
<evidence type="ECO:0000313" key="2">
    <source>
        <dbReference type="EMBL" id="KAK8895356.1"/>
    </source>
</evidence>
<dbReference type="InterPro" id="IPR001279">
    <property type="entry name" value="Metallo-B-lactamas"/>
</dbReference>
<protein>
    <recommendedName>
        <fullName evidence="1">Metallo-beta-lactamase domain-containing protein</fullName>
    </recommendedName>
</protein>